<dbReference type="EMBL" id="JAUJYO010000005">
    <property type="protein sequence ID" value="KAK1317607.1"/>
    <property type="molecule type" value="Genomic_DNA"/>
</dbReference>
<evidence type="ECO:0000313" key="1">
    <source>
        <dbReference type="EMBL" id="KAK1317607.1"/>
    </source>
</evidence>
<dbReference type="Proteomes" id="UP001180020">
    <property type="component" value="Unassembled WGS sequence"/>
</dbReference>
<organism evidence="1 2">
    <name type="scientific">Acorus calamus</name>
    <name type="common">Sweet flag</name>
    <dbReference type="NCBI Taxonomy" id="4465"/>
    <lineage>
        <taxon>Eukaryota</taxon>
        <taxon>Viridiplantae</taxon>
        <taxon>Streptophyta</taxon>
        <taxon>Embryophyta</taxon>
        <taxon>Tracheophyta</taxon>
        <taxon>Spermatophyta</taxon>
        <taxon>Magnoliopsida</taxon>
        <taxon>Liliopsida</taxon>
        <taxon>Acoraceae</taxon>
        <taxon>Acorus</taxon>
    </lineage>
</organism>
<reference evidence="1" key="2">
    <citation type="submission" date="2023-06" db="EMBL/GenBank/DDBJ databases">
        <authorList>
            <person name="Ma L."/>
            <person name="Liu K.-W."/>
            <person name="Li Z."/>
            <person name="Hsiao Y.-Y."/>
            <person name="Qi Y."/>
            <person name="Fu T."/>
            <person name="Tang G."/>
            <person name="Zhang D."/>
            <person name="Sun W.-H."/>
            <person name="Liu D.-K."/>
            <person name="Li Y."/>
            <person name="Chen G.-Z."/>
            <person name="Liu X.-D."/>
            <person name="Liao X.-Y."/>
            <person name="Jiang Y.-T."/>
            <person name="Yu X."/>
            <person name="Hao Y."/>
            <person name="Huang J."/>
            <person name="Zhao X.-W."/>
            <person name="Ke S."/>
            <person name="Chen Y.-Y."/>
            <person name="Wu W.-L."/>
            <person name="Hsu J.-L."/>
            <person name="Lin Y.-F."/>
            <person name="Huang M.-D."/>
            <person name="Li C.-Y."/>
            <person name="Huang L."/>
            <person name="Wang Z.-W."/>
            <person name="Zhao X."/>
            <person name="Zhong W.-Y."/>
            <person name="Peng D.-H."/>
            <person name="Ahmad S."/>
            <person name="Lan S."/>
            <person name="Zhang J.-S."/>
            <person name="Tsai W.-C."/>
            <person name="Van De Peer Y."/>
            <person name="Liu Z.-J."/>
        </authorList>
    </citation>
    <scope>NUCLEOTIDE SEQUENCE</scope>
    <source>
        <strain evidence="1">CP</strain>
        <tissue evidence="1">Leaves</tissue>
    </source>
</reference>
<reference evidence="1" key="1">
    <citation type="journal article" date="2023" name="Nat. Commun.">
        <title>Diploid and tetraploid genomes of Acorus and the evolution of monocots.</title>
        <authorList>
            <person name="Ma L."/>
            <person name="Liu K.W."/>
            <person name="Li Z."/>
            <person name="Hsiao Y.Y."/>
            <person name="Qi Y."/>
            <person name="Fu T."/>
            <person name="Tang G.D."/>
            <person name="Zhang D."/>
            <person name="Sun W.H."/>
            <person name="Liu D.K."/>
            <person name="Li Y."/>
            <person name="Chen G.Z."/>
            <person name="Liu X.D."/>
            <person name="Liao X.Y."/>
            <person name="Jiang Y.T."/>
            <person name="Yu X."/>
            <person name="Hao Y."/>
            <person name="Huang J."/>
            <person name="Zhao X.W."/>
            <person name="Ke S."/>
            <person name="Chen Y.Y."/>
            <person name="Wu W.L."/>
            <person name="Hsu J.L."/>
            <person name="Lin Y.F."/>
            <person name="Huang M.D."/>
            <person name="Li C.Y."/>
            <person name="Huang L."/>
            <person name="Wang Z.W."/>
            <person name="Zhao X."/>
            <person name="Zhong W.Y."/>
            <person name="Peng D.H."/>
            <person name="Ahmad S."/>
            <person name="Lan S."/>
            <person name="Zhang J.S."/>
            <person name="Tsai W.C."/>
            <person name="Van de Peer Y."/>
            <person name="Liu Z.J."/>
        </authorList>
    </citation>
    <scope>NUCLEOTIDE SEQUENCE</scope>
    <source>
        <strain evidence="1">CP</strain>
    </source>
</reference>
<sequence length="88" mass="9804">MASRAPGIGELRVARRHKVGTLGHRICGHGCDRLSSPILSRSDETDPDNSKRVQKFQTIFGRSKGEGASILHFRQDFLKEDVEETILS</sequence>
<gene>
    <name evidence="1" type="ORF">QJS10_CPA05g00572</name>
</gene>
<name>A0AAV9EWJ9_ACOCL</name>
<keyword evidence="2" id="KW-1185">Reference proteome</keyword>
<comment type="caution">
    <text evidence="1">The sequence shown here is derived from an EMBL/GenBank/DDBJ whole genome shotgun (WGS) entry which is preliminary data.</text>
</comment>
<accession>A0AAV9EWJ9</accession>
<dbReference type="AlphaFoldDB" id="A0AAV9EWJ9"/>
<proteinExistence type="predicted"/>
<protein>
    <submittedName>
        <fullName evidence="1">Uncharacterized protein</fullName>
    </submittedName>
</protein>
<evidence type="ECO:0000313" key="2">
    <source>
        <dbReference type="Proteomes" id="UP001180020"/>
    </source>
</evidence>